<dbReference type="Proteomes" id="UP000322873">
    <property type="component" value="Unassembled WGS sequence"/>
</dbReference>
<dbReference type="EMBL" id="VICG01000012">
    <property type="protein sequence ID" value="KAA8566155.1"/>
    <property type="molecule type" value="Genomic_DNA"/>
</dbReference>
<dbReference type="AlphaFoldDB" id="A0A5M9JG84"/>
<feature type="region of interest" description="Disordered" evidence="1">
    <location>
        <begin position="1"/>
        <end position="71"/>
    </location>
</feature>
<keyword evidence="3" id="KW-1185">Reference proteome</keyword>
<proteinExistence type="predicted"/>
<evidence type="ECO:0000313" key="3">
    <source>
        <dbReference type="Proteomes" id="UP000322873"/>
    </source>
</evidence>
<feature type="compositionally biased region" description="Pro residues" evidence="1">
    <location>
        <begin position="1"/>
        <end position="19"/>
    </location>
</feature>
<gene>
    <name evidence="2" type="ORF">EYC84_008758</name>
</gene>
<protein>
    <submittedName>
        <fullName evidence="2">Uncharacterized protein</fullName>
    </submittedName>
</protein>
<reference evidence="2 3" key="1">
    <citation type="submission" date="2019-06" db="EMBL/GenBank/DDBJ databases">
        <title>Genome Sequence of the Brown Rot Fungal Pathogen Monilinia fructicola.</title>
        <authorList>
            <person name="De Miccolis Angelini R.M."/>
            <person name="Landi L."/>
            <person name="Abate D."/>
            <person name="Pollastro S."/>
            <person name="Romanazzi G."/>
            <person name="Faretra F."/>
        </authorList>
    </citation>
    <scope>NUCLEOTIDE SEQUENCE [LARGE SCALE GENOMIC DNA]</scope>
    <source>
        <strain evidence="2 3">Mfrc123</strain>
    </source>
</reference>
<name>A0A5M9JG84_MONFR</name>
<comment type="caution">
    <text evidence="2">The sequence shown here is derived from an EMBL/GenBank/DDBJ whole genome shotgun (WGS) entry which is preliminary data.</text>
</comment>
<accession>A0A5M9JG84</accession>
<feature type="compositionally biased region" description="Basic and acidic residues" evidence="1">
    <location>
        <begin position="28"/>
        <end position="71"/>
    </location>
</feature>
<sequence length="71" mass="7945">MGQTDPPPLHAPAAPPTPPLDCIGQYSTEEHGVQKIRNQKSEVRSQKSEVRSQKSEIRNWGKDSKRIPKTP</sequence>
<organism evidence="2 3">
    <name type="scientific">Monilinia fructicola</name>
    <name type="common">Brown rot fungus</name>
    <name type="synonym">Ciboria fructicola</name>
    <dbReference type="NCBI Taxonomy" id="38448"/>
    <lineage>
        <taxon>Eukaryota</taxon>
        <taxon>Fungi</taxon>
        <taxon>Dikarya</taxon>
        <taxon>Ascomycota</taxon>
        <taxon>Pezizomycotina</taxon>
        <taxon>Leotiomycetes</taxon>
        <taxon>Helotiales</taxon>
        <taxon>Sclerotiniaceae</taxon>
        <taxon>Monilinia</taxon>
    </lineage>
</organism>
<evidence type="ECO:0000313" key="2">
    <source>
        <dbReference type="EMBL" id="KAA8566155.1"/>
    </source>
</evidence>
<evidence type="ECO:0000256" key="1">
    <source>
        <dbReference type="SAM" id="MobiDB-lite"/>
    </source>
</evidence>